<evidence type="ECO:0000256" key="1">
    <source>
        <dbReference type="SAM" id="MobiDB-lite"/>
    </source>
</evidence>
<feature type="region of interest" description="Disordered" evidence="1">
    <location>
        <begin position="65"/>
        <end position="106"/>
    </location>
</feature>
<organism evidence="2 3">
    <name type="scientific">Protea cynaroides</name>
    <dbReference type="NCBI Taxonomy" id="273540"/>
    <lineage>
        <taxon>Eukaryota</taxon>
        <taxon>Viridiplantae</taxon>
        <taxon>Streptophyta</taxon>
        <taxon>Embryophyta</taxon>
        <taxon>Tracheophyta</taxon>
        <taxon>Spermatophyta</taxon>
        <taxon>Magnoliopsida</taxon>
        <taxon>Proteales</taxon>
        <taxon>Proteaceae</taxon>
        <taxon>Protea</taxon>
    </lineage>
</organism>
<name>A0A9Q0KZI4_9MAGN</name>
<accession>A0A9Q0KZI4</accession>
<proteinExistence type="predicted"/>
<dbReference type="AlphaFoldDB" id="A0A9Q0KZI4"/>
<protein>
    <submittedName>
        <fullName evidence="2">Uncharacterized protein</fullName>
    </submittedName>
</protein>
<gene>
    <name evidence="2" type="ORF">NE237_010285</name>
</gene>
<keyword evidence="3" id="KW-1185">Reference proteome</keyword>
<comment type="caution">
    <text evidence="2">The sequence shown here is derived from an EMBL/GenBank/DDBJ whole genome shotgun (WGS) entry which is preliminary data.</text>
</comment>
<dbReference type="Proteomes" id="UP001141806">
    <property type="component" value="Unassembled WGS sequence"/>
</dbReference>
<evidence type="ECO:0000313" key="3">
    <source>
        <dbReference type="Proteomes" id="UP001141806"/>
    </source>
</evidence>
<reference evidence="2" key="1">
    <citation type="journal article" date="2023" name="Plant J.">
        <title>The genome of the king protea, Protea cynaroides.</title>
        <authorList>
            <person name="Chang J."/>
            <person name="Duong T.A."/>
            <person name="Schoeman C."/>
            <person name="Ma X."/>
            <person name="Roodt D."/>
            <person name="Barker N."/>
            <person name="Li Z."/>
            <person name="Van de Peer Y."/>
            <person name="Mizrachi E."/>
        </authorList>
    </citation>
    <scope>NUCLEOTIDE SEQUENCE</scope>
    <source>
        <tissue evidence="2">Young leaves</tissue>
    </source>
</reference>
<evidence type="ECO:0000313" key="2">
    <source>
        <dbReference type="EMBL" id="KAJ4979505.1"/>
    </source>
</evidence>
<dbReference type="EMBL" id="JAMYWD010000002">
    <property type="protein sequence ID" value="KAJ4979505.1"/>
    <property type="molecule type" value="Genomic_DNA"/>
</dbReference>
<sequence length="106" mass="11654">MGSSGGGRRGDHRALLTTIKITNQPFLCSYFQVPTIQHNKSFFFGRYMGSSSAIIGDLELEFPLPRSMSVPTSPSTVDPRATADHYQHQNTQGGVEDPPQSKEEVL</sequence>